<feature type="transmembrane region" description="Helical" evidence="1">
    <location>
        <begin position="61"/>
        <end position="79"/>
    </location>
</feature>
<keyword evidence="1" id="KW-0812">Transmembrane</keyword>
<name>A0A9P0GEZ9_9CUCU</name>
<protein>
    <submittedName>
        <fullName evidence="2">Uncharacterized protein</fullName>
    </submittedName>
</protein>
<evidence type="ECO:0000256" key="1">
    <source>
        <dbReference type="SAM" id="Phobius"/>
    </source>
</evidence>
<evidence type="ECO:0000313" key="2">
    <source>
        <dbReference type="EMBL" id="CAH1106957.1"/>
    </source>
</evidence>
<keyword evidence="1" id="KW-0472">Membrane</keyword>
<organism evidence="2 3">
    <name type="scientific">Psylliodes chrysocephalus</name>
    <dbReference type="NCBI Taxonomy" id="3402493"/>
    <lineage>
        <taxon>Eukaryota</taxon>
        <taxon>Metazoa</taxon>
        <taxon>Ecdysozoa</taxon>
        <taxon>Arthropoda</taxon>
        <taxon>Hexapoda</taxon>
        <taxon>Insecta</taxon>
        <taxon>Pterygota</taxon>
        <taxon>Neoptera</taxon>
        <taxon>Endopterygota</taxon>
        <taxon>Coleoptera</taxon>
        <taxon>Polyphaga</taxon>
        <taxon>Cucujiformia</taxon>
        <taxon>Chrysomeloidea</taxon>
        <taxon>Chrysomelidae</taxon>
        <taxon>Galerucinae</taxon>
        <taxon>Alticini</taxon>
        <taxon>Psylliodes</taxon>
    </lineage>
</organism>
<gene>
    <name evidence="2" type="ORF">PSYICH_LOCUS7250</name>
</gene>
<evidence type="ECO:0000313" key="3">
    <source>
        <dbReference type="Proteomes" id="UP001153636"/>
    </source>
</evidence>
<keyword evidence="1" id="KW-1133">Transmembrane helix</keyword>
<proteinExistence type="predicted"/>
<reference evidence="2" key="1">
    <citation type="submission" date="2022-01" db="EMBL/GenBank/DDBJ databases">
        <authorList>
            <person name="King R."/>
        </authorList>
    </citation>
    <scope>NUCLEOTIDE SEQUENCE</scope>
</reference>
<keyword evidence="3" id="KW-1185">Reference proteome</keyword>
<dbReference type="Proteomes" id="UP001153636">
    <property type="component" value="Chromosome 2"/>
</dbReference>
<accession>A0A9P0GEZ9</accession>
<sequence>MIIEQFLSVAWRIFLPKKHIPDFELKTLLPLYPYGDLILNYYGKNEYMRNKLVDIIIKHNIFLYYETVSFFIFIIYPVNNCFFFSRLTHTQYIILCSKIIACFPSECASIYYSSSRKMNNLVTHSKGKLVSKARNLLYISPDETYVRRKKSQIILPKDKTYIQKV</sequence>
<dbReference type="AlphaFoldDB" id="A0A9P0GEZ9"/>
<dbReference type="EMBL" id="OV651814">
    <property type="protein sequence ID" value="CAH1106957.1"/>
    <property type="molecule type" value="Genomic_DNA"/>
</dbReference>